<dbReference type="AlphaFoldDB" id="Q5M495"/>
<evidence type="ECO:0000313" key="2">
    <source>
        <dbReference type="EMBL" id="AAV60741.1"/>
    </source>
</evidence>
<protein>
    <recommendedName>
        <fullName evidence="1">Polysaccharide pyruvyl transferase domain-containing protein</fullName>
    </recommendedName>
</protein>
<name>Q5M495_STRT2</name>
<dbReference type="Proteomes" id="UP000001170">
    <property type="component" value="Chromosome"/>
</dbReference>
<evidence type="ECO:0000313" key="3">
    <source>
        <dbReference type="Proteomes" id="UP000001170"/>
    </source>
</evidence>
<sequence>MTMVLLIQALDCLIVGSDEVFNCIQKNPNVGYSLELFGKDNNAKRLISYAASFGNTTLDKLQAYAKDREISTYLKRFDAISVRDSNSGEIVKKLTGKEPIYNLDPVLTYDYMNECDEVPQFSIEEKYLILYAYPGRISDEEAKWISIYAKEKGLKIYTIGGIQKYADRFIDCSPFEVLAYFKNASEVITDTFHGSIFSIITHRPFVTLVRQSIGTSYGNEEKLMDLLRCLQLESQATYDIKESRKILNTTIDYYKTDELITNYRDVAVSYLKNNLNTIKKENR</sequence>
<keyword evidence="3" id="KW-1185">Reference proteome</keyword>
<gene>
    <name evidence="2" type="ordered locus">stu1102</name>
</gene>
<dbReference type="Pfam" id="PF04230">
    <property type="entry name" value="PS_pyruv_trans"/>
    <property type="match status" value="1"/>
</dbReference>
<dbReference type="KEGG" id="stl:stu1102"/>
<organism evidence="2 3">
    <name type="scientific">Streptococcus thermophilus (strain ATCC BAA-250 / LMG 18311)</name>
    <dbReference type="NCBI Taxonomy" id="264199"/>
    <lineage>
        <taxon>Bacteria</taxon>
        <taxon>Bacillati</taxon>
        <taxon>Bacillota</taxon>
        <taxon>Bacilli</taxon>
        <taxon>Lactobacillales</taxon>
        <taxon>Streptococcaceae</taxon>
        <taxon>Streptococcus</taxon>
    </lineage>
</organism>
<feature type="domain" description="Polysaccharide pyruvyl transferase" evidence="1">
    <location>
        <begin position="9"/>
        <end position="210"/>
    </location>
</feature>
<reference evidence="2 3" key="1">
    <citation type="journal article" date="2004" name="Nat. Biotechnol.">
        <title>Complete sequence and comparative genome analysis of the dairy bacterium Streptococcus thermophilus.</title>
        <authorList>
            <person name="Bolotin A."/>
            <person name="Quinquis B."/>
            <person name="Renault P."/>
            <person name="Sorokin A."/>
            <person name="Ehrlich S.D."/>
            <person name="Kulakauskas S."/>
            <person name="Lapidus A."/>
            <person name="Goltsman E."/>
            <person name="Mazur M."/>
            <person name="Pusch G.D."/>
            <person name="Fonstein M."/>
            <person name="Overbeek R."/>
            <person name="Kyprides N."/>
            <person name="Purnelle B."/>
            <person name="Prozzi D."/>
            <person name="Ngui K."/>
            <person name="Masuy D."/>
            <person name="Hancy F."/>
            <person name="Burteau S."/>
            <person name="Boutry M."/>
            <person name="Delcour J."/>
            <person name="Goffeau A."/>
            <person name="Hols P."/>
        </authorList>
    </citation>
    <scope>NUCLEOTIDE SEQUENCE [LARGE SCALE GENOMIC DNA]</scope>
    <source>
        <strain evidence="3">ATCC BAA-250 / LMG 18311</strain>
    </source>
</reference>
<dbReference type="HOGENOM" id="CLU_025617_1_0_9"/>
<dbReference type="InterPro" id="IPR007345">
    <property type="entry name" value="Polysacch_pyruvyl_Trfase"/>
</dbReference>
<dbReference type="EMBL" id="CP000023">
    <property type="protein sequence ID" value="AAV60741.1"/>
    <property type="molecule type" value="Genomic_DNA"/>
</dbReference>
<dbReference type="STRING" id="264199.stu1102"/>
<accession>Q5M495</accession>
<dbReference type="eggNOG" id="COG2327">
    <property type="taxonomic scope" value="Bacteria"/>
</dbReference>
<proteinExistence type="predicted"/>
<evidence type="ECO:0000259" key="1">
    <source>
        <dbReference type="Pfam" id="PF04230"/>
    </source>
</evidence>